<evidence type="ECO:0000256" key="2">
    <source>
        <dbReference type="SAM" id="SignalP"/>
    </source>
</evidence>
<dbReference type="Proteomes" id="UP000078200">
    <property type="component" value="Unassembled WGS sequence"/>
</dbReference>
<feature type="region of interest" description="Disordered" evidence="1">
    <location>
        <begin position="138"/>
        <end position="161"/>
    </location>
</feature>
<feature type="signal peptide" evidence="2">
    <location>
        <begin position="1"/>
        <end position="19"/>
    </location>
</feature>
<name>A0A1A9UUC4_GLOAU</name>
<proteinExistence type="predicted"/>
<feature type="chain" id="PRO_5008398823" evidence="2">
    <location>
        <begin position="20"/>
        <end position="211"/>
    </location>
</feature>
<evidence type="ECO:0000313" key="3">
    <source>
        <dbReference type="EnsemblMetazoa" id="GAUT015541-PA"/>
    </source>
</evidence>
<evidence type="ECO:0000256" key="1">
    <source>
        <dbReference type="SAM" id="MobiDB-lite"/>
    </source>
</evidence>
<dbReference type="AlphaFoldDB" id="A0A1A9UUC4"/>
<sequence length="211" mass="24455">MKFIDHLLVLFSLLHRVNLDVLQVPWSDMKTLVASSRECIHSFTMLWLLLNGISSLSLLNDNDGHDNTTTSVDAVVNVHLFPVPCDKENTFSKIFFIKSQYEKKNVKVTERSSVLYNLVAKEKHSSIPRLIYFTYNNNNNNNNNSNNNNNNNNKSSNNNKKNYLNERNLWSLCTKQRFIIKSRIIENILLHSLLNNKLLVTATVNRDMSKR</sequence>
<accession>A0A1A9UUC4</accession>
<organism evidence="3 4">
    <name type="scientific">Glossina austeni</name>
    <name type="common">Savannah tsetse fly</name>
    <dbReference type="NCBI Taxonomy" id="7395"/>
    <lineage>
        <taxon>Eukaryota</taxon>
        <taxon>Metazoa</taxon>
        <taxon>Ecdysozoa</taxon>
        <taxon>Arthropoda</taxon>
        <taxon>Hexapoda</taxon>
        <taxon>Insecta</taxon>
        <taxon>Pterygota</taxon>
        <taxon>Neoptera</taxon>
        <taxon>Endopterygota</taxon>
        <taxon>Diptera</taxon>
        <taxon>Brachycera</taxon>
        <taxon>Muscomorpha</taxon>
        <taxon>Hippoboscoidea</taxon>
        <taxon>Glossinidae</taxon>
        <taxon>Glossina</taxon>
    </lineage>
</organism>
<keyword evidence="2" id="KW-0732">Signal</keyword>
<dbReference type="VEuPathDB" id="VectorBase:GAUT015541"/>
<protein>
    <submittedName>
        <fullName evidence="3">Uncharacterized protein</fullName>
    </submittedName>
</protein>
<dbReference type="EnsemblMetazoa" id="GAUT015541-RA">
    <property type="protein sequence ID" value="GAUT015541-PA"/>
    <property type="gene ID" value="GAUT015541"/>
</dbReference>
<reference evidence="3" key="1">
    <citation type="submission" date="2020-05" db="UniProtKB">
        <authorList>
            <consortium name="EnsemblMetazoa"/>
        </authorList>
    </citation>
    <scope>IDENTIFICATION</scope>
    <source>
        <strain evidence="3">TTRI</strain>
    </source>
</reference>
<keyword evidence="4" id="KW-1185">Reference proteome</keyword>
<evidence type="ECO:0000313" key="4">
    <source>
        <dbReference type="Proteomes" id="UP000078200"/>
    </source>
</evidence>